<feature type="region of interest" description="Disordered" evidence="2">
    <location>
        <begin position="375"/>
        <end position="438"/>
    </location>
</feature>
<dbReference type="Gene3D" id="3.30.420.220">
    <property type="match status" value="1"/>
</dbReference>
<dbReference type="STRING" id="1294262.GCA_001316085_01098"/>
<name>A0A510DUH0_9CREN</name>
<dbReference type="InterPro" id="IPR047099">
    <property type="entry name" value="Nop5_N_sf"/>
</dbReference>
<proteinExistence type="inferred from homology"/>
<dbReference type="Pfam" id="PF01798">
    <property type="entry name" value="Nop"/>
    <property type="match status" value="1"/>
</dbReference>
<sequence length="438" mass="49674">MKVYLVEHAIGSFAFDENGQLKDFVVNSKDIGKIISILNDNEKGIPFPSSVELLKKLNPSEVIVENEAEIPQLQGMGYRTTFKPHHLGAKEFRESMVKYALESKFAEKEEEVYSFLYQLSMEYTRSKLRGASQRRDLLAIQAIRAIDDIDKTINLFSERLREWYSLHFPELDRLIEDHLQYSKIISTLGYRDNITLEGLKEIGLNESKASKVYEAAKKSIGADISDDDLKAIKMLSDNILEKYKIRDNLANYLEEVMGEVAPNINALVGATLGARLLSIAGSLQELAKMPASTIQVLGAEKALFRALRSGSRPPKHGVIFQYQSIHMSPRWQRGKIARALAAKLAIASRIDAFSGRYVGNQLVESLNKRIEEIKTKYAQPPARPAKEQDVERAQRGEMREKRGGEKGRWKKGRKDEKYRGGNKGKWKRNKKGGKNKEK</sequence>
<dbReference type="Gene3D" id="1.10.287.660">
    <property type="entry name" value="Helix hairpin bin"/>
    <property type="match status" value="1"/>
</dbReference>
<evidence type="ECO:0000256" key="1">
    <source>
        <dbReference type="ARBA" id="ARBA00009211"/>
    </source>
</evidence>
<protein>
    <submittedName>
        <fullName evidence="4">NOP5 family protein</fullName>
    </submittedName>
</protein>
<dbReference type="OrthoDB" id="11877at2157"/>
<dbReference type="InterPro" id="IPR042239">
    <property type="entry name" value="Nop_C"/>
</dbReference>
<dbReference type="PROSITE" id="PS51358">
    <property type="entry name" value="NOP"/>
    <property type="match status" value="1"/>
</dbReference>
<reference evidence="4 5" key="1">
    <citation type="journal article" date="2020" name="Int. J. Syst. Evol. Microbiol.">
        <title>Sulfuracidifex tepidarius gen. nov., sp. nov. and transfer of Sulfolobus metallicus Huber and Stetter 1992 to the genus Sulfuracidifex as Sulfuracidifex metallicus comb. nov.</title>
        <authorList>
            <person name="Itoh T."/>
            <person name="Miura T."/>
            <person name="Sakai H.D."/>
            <person name="Kato S."/>
            <person name="Ohkuma M."/>
            <person name="Takashina T."/>
        </authorList>
    </citation>
    <scope>NUCLEOTIDE SEQUENCE [LARGE SCALE GENOMIC DNA]</scope>
    <source>
        <strain evidence="4 5">IC-006</strain>
    </source>
</reference>
<dbReference type="KEGG" id="step:IC006_1147"/>
<organism evidence="4 5">
    <name type="scientific">Sulfuracidifex tepidarius</name>
    <dbReference type="NCBI Taxonomy" id="1294262"/>
    <lineage>
        <taxon>Archaea</taxon>
        <taxon>Thermoproteota</taxon>
        <taxon>Thermoprotei</taxon>
        <taxon>Sulfolobales</taxon>
        <taxon>Sulfolobaceae</taxon>
        <taxon>Sulfuracidifex</taxon>
    </lineage>
</organism>
<dbReference type="Pfam" id="PF21572">
    <property type="entry name" value="Nop5_56-rel_N_Arc"/>
    <property type="match status" value="1"/>
</dbReference>
<dbReference type="GO" id="GO:0031428">
    <property type="term" value="C:box C/D methylation guide snoRNP complex"/>
    <property type="evidence" value="ECO:0007669"/>
    <property type="project" value="InterPro"/>
</dbReference>
<dbReference type="Proteomes" id="UP000322983">
    <property type="component" value="Chromosome"/>
</dbReference>
<evidence type="ECO:0000313" key="4">
    <source>
        <dbReference type="EMBL" id="BBG23851.1"/>
    </source>
</evidence>
<dbReference type="NCBIfam" id="NF011121">
    <property type="entry name" value="PRK14552.1"/>
    <property type="match status" value="1"/>
</dbReference>
<feature type="compositionally biased region" description="Basic residues" evidence="2">
    <location>
        <begin position="420"/>
        <end position="438"/>
    </location>
</feature>
<gene>
    <name evidence="4" type="ORF">IC006_1147</name>
</gene>
<keyword evidence="5" id="KW-1185">Reference proteome</keyword>
<dbReference type="Gene3D" id="1.10.246.90">
    <property type="entry name" value="Nop domain"/>
    <property type="match status" value="1"/>
</dbReference>
<evidence type="ECO:0000259" key="3">
    <source>
        <dbReference type="PROSITE" id="PS51358"/>
    </source>
</evidence>
<dbReference type="SUPFAM" id="SSF89124">
    <property type="entry name" value="Nop domain"/>
    <property type="match status" value="1"/>
</dbReference>
<feature type="compositionally biased region" description="Basic and acidic residues" evidence="2">
    <location>
        <begin position="384"/>
        <end position="419"/>
    </location>
</feature>
<feature type="domain" description="Nop" evidence="3">
    <location>
        <begin position="260"/>
        <end position="375"/>
    </location>
</feature>
<dbReference type="RefSeq" id="WP_054845536.1">
    <property type="nucleotide sequence ID" value="NZ_AP018929.1"/>
</dbReference>
<dbReference type="SMART" id="SM00931">
    <property type="entry name" value="NOSIC"/>
    <property type="match status" value="1"/>
</dbReference>
<dbReference type="InterPro" id="IPR048896">
    <property type="entry name" value="Nop5_56-rel_N"/>
</dbReference>
<dbReference type="EMBL" id="AP018929">
    <property type="protein sequence ID" value="BBG23851.1"/>
    <property type="molecule type" value="Genomic_DNA"/>
</dbReference>
<dbReference type="Gene3D" id="1.10.150.460">
    <property type="match status" value="1"/>
</dbReference>
<dbReference type="FunFam" id="1.10.246.90:FF:000007">
    <property type="entry name" value="Pre mRNA splicing protein"/>
    <property type="match status" value="1"/>
</dbReference>
<dbReference type="AlphaFoldDB" id="A0A510DUH0"/>
<evidence type="ECO:0000313" key="5">
    <source>
        <dbReference type="Proteomes" id="UP000322983"/>
    </source>
</evidence>
<dbReference type="GO" id="GO:0030515">
    <property type="term" value="F:snoRNA binding"/>
    <property type="evidence" value="ECO:0007669"/>
    <property type="project" value="InterPro"/>
</dbReference>
<evidence type="ECO:0000256" key="2">
    <source>
        <dbReference type="SAM" id="MobiDB-lite"/>
    </source>
</evidence>
<dbReference type="InterPro" id="IPR036070">
    <property type="entry name" value="Nop_dom_sf"/>
</dbReference>
<dbReference type="InterPro" id="IPR029012">
    <property type="entry name" value="Helix_hairpin_bin_sf"/>
</dbReference>
<accession>A0A510DUH0</accession>
<comment type="similarity">
    <text evidence="1">Belongs to the NOP5/NOP56 family.</text>
</comment>
<dbReference type="InterPro" id="IPR012976">
    <property type="entry name" value="NOSIC"/>
</dbReference>
<dbReference type="GeneID" id="41714906"/>
<dbReference type="InterPro" id="IPR045056">
    <property type="entry name" value="Nop56/Nop58"/>
</dbReference>
<dbReference type="PANTHER" id="PTHR10894">
    <property type="entry name" value="NUCLEOLAR PROTEIN 5 NUCLEOLAR PROTEIN NOP5 NOP58"/>
    <property type="match status" value="1"/>
</dbReference>
<dbReference type="PANTHER" id="PTHR10894:SF0">
    <property type="entry name" value="NUCLEOLAR PROTEIN 56"/>
    <property type="match status" value="1"/>
</dbReference>
<dbReference type="InterPro" id="IPR002687">
    <property type="entry name" value="Nop_dom"/>
</dbReference>